<accession>V6HV10</accession>
<evidence type="ECO:0000313" key="2">
    <source>
        <dbReference type="Proteomes" id="UP000018747"/>
    </source>
</evidence>
<evidence type="ECO:0000313" key="1">
    <source>
        <dbReference type="EMBL" id="EQA61166.1"/>
    </source>
</evidence>
<dbReference type="AlphaFoldDB" id="V6HV10"/>
<organism evidence="1 2">
    <name type="scientific">Leptospira alexanderi serovar Manhao 3 str. L 60</name>
    <dbReference type="NCBI Taxonomy" id="1049759"/>
    <lineage>
        <taxon>Bacteria</taxon>
        <taxon>Pseudomonadati</taxon>
        <taxon>Spirochaetota</taxon>
        <taxon>Spirochaetia</taxon>
        <taxon>Leptospirales</taxon>
        <taxon>Leptospiraceae</taxon>
        <taxon>Leptospira</taxon>
    </lineage>
</organism>
<dbReference type="EMBL" id="AHMT02000052">
    <property type="protein sequence ID" value="EQA61166.1"/>
    <property type="molecule type" value="Genomic_DNA"/>
</dbReference>
<proteinExistence type="predicted"/>
<comment type="caution">
    <text evidence="1">The sequence shown here is derived from an EMBL/GenBank/DDBJ whole genome shotgun (WGS) entry which is preliminary data.</text>
</comment>
<name>V6HV10_9LEPT</name>
<protein>
    <submittedName>
        <fullName evidence="1">Uncharacterized protein</fullName>
    </submittedName>
</protein>
<sequence>MSYIGLDLISAKATTDLPYAFSEIDRTCIQNEIDPCN</sequence>
<keyword evidence="2" id="KW-1185">Reference proteome</keyword>
<gene>
    <name evidence="1" type="ORF">LEP1GSC062_1540</name>
</gene>
<reference evidence="1" key="1">
    <citation type="submission" date="2013-05" db="EMBL/GenBank/DDBJ databases">
        <authorList>
            <person name="Harkins D.M."/>
            <person name="Durkin A.S."/>
            <person name="Brinkac L.M."/>
            <person name="Haft D.H."/>
            <person name="Selengut J.D."/>
            <person name="Sanka R."/>
            <person name="DePew J."/>
            <person name="Purushe J."/>
            <person name="Hartskeerl R.A."/>
            <person name="Ahmed A."/>
            <person name="van der Linden H."/>
            <person name="Goris M.G.A."/>
            <person name="Vinetz J.M."/>
            <person name="Sutton G.G."/>
            <person name="Nierman W.C."/>
            <person name="Fouts D.E."/>
        </authorList>
    </citation>
    <scope>NUCLEOTIDE SEQUENCE [LARGE SCALE GENOMIC DNA]</scope>
    <source>
        <strain evidence="1">L 60</strain>
    </source>
</reference>
<dbReference type="Proteomes" id="UP000018747">
    <property type="component" value="Unassembled WGS sequence"/>
</dbReference>